<dbReference type="PANTHER" id="PTHR44688">
    <property type="entry name" value="DNA-BINDING TRANSCRIPTIONAL ACTIVATOR DEVR_DOSR"/>
    <property type="match status" value="1"/>
</dbReference>
<keyword evidence="2" id="KW-0238">DNA-binding</keyword>
<evidence type="ECO:0000256" key="3">
    <source>
        <dbReference type="ARBA" id="ARBA00023163"/>
    </source>
</evidence>
<evidence type="ECO:0000256" key="1">
    <source>
        <dbReference type="ARBA" id="ARBA00023015"/>
    </source>
</evidence>
<evidence type="ECO:0000256" key="2">
    <source>
        <dbReference type="ARBA" id="ARBA00023125"/>
    </source>
</evidence>
<comment type="caution">
    <text evidence="6">The sequence shown here is derived from an EMBL/GenBank/DDBJ whole genome shotgun (WGS) entry which is preliminary data.</text>
</comment>
<reference evidence="7" key="1">
    <citation type="journal article" date="2019" name="Int. J. Syst. Evol. Microbiol.">
        <title>The Global Catalogue of Microorganisms (GCM) 10K type strain sequencing project: providing services to taxonomists for standard genome sequencing and annotation.</title>
        <authorList>
            <consortium name="The Broad Institute Genomics Platform"/>
            <consortium name="The Broad Institute Genome Sequencing Center for Infectious Disease"/>
            <person name="Wu L."/>
            <person name="Ma J."/>
        </authorList>
    </citation>
    <scope>NUCLEOTIDE SEQUENCE [LARGE SCALE GENOMIC DNA]</scope>
    <source>
        <strain evidence="7">JCM 4087</strain>
    </source>
</reference>
<dbReference type="InterPro" id="IPR000792">
    <property type="entry name" value="Tscrpt_reg_LuxR_C"/>
</dbReference>
<dbReference type="Pfam" id="PF00196">
    <property type="entry name" value="GerE"/>
    <property type="match status" value="1"/>
</dbReference>
<proteinExistence type="predicted"/>
<evidence type="ECO:0000313" key="6">
    <source>
        <dbReference type="EMBL" id="GAA2916720.1"/>
    </source>
</evidence>
<keyword evidence="1" id="KW-0805">Transcription regulation</keyword>
<protein>
    <recommendedName>
        <fullName evidence="5">HTH luxR-type domain-containing protein</fullName>
    </recommendedName>
</protein>
<feature type="compositionally biased region" description="Basic and acidic residues" evidence="4">
    <location>
        <begin position="1"/>
        <end position="11"/>
    </location>
</feature>
<evidence type="ECO:0000313" key="7">
    <source>
        <dbReference type="Proteomes" id="UP001501102"/>
    </source>
</evidence>
<dbReference type="SUPFAM" id="SSF46894">
    <property type="entry name" value="C-terminal effector domain of the bipartite response regulators"/>
    <property type="match status" value="1"/>
</dbReference>
<sequence length="85" mass="9134">MLPDWADRERDEDPDVRAGLTSREREVVSLAVARLSNQEIAGRLVLSVRTVENHLYRAYGKLGVTTRTELAGRLGAQSAGGAAGG</sequence>
<dbReference type="Proteomes" id="UP001501102">
    <property type="component" value="Unassembled WGS sequence"/>
</dbReference>
<dbReference type="InterPro" id="IPR016032">
    <property type="entry name" value="Sig_transdc_resp-reg_C-effctor"/>
</dbReference>
<keyword evidence="3" id="KW-0804">Transcription</keyword>
<keyword evidence="7" id="KW-1185">Reference proteome</keyword>
<feature type="region of interest" description="Disordered" evidence="4">
    <location>
        <begin position="1"/>
        <end position="20"/>
    </location>
</feature>
<organism evidence="6 7">
    <name type="scientific">Streptomyces thioluteus</name>
    <dbReference type="NCBI Taxonomy" id="66431"/>
    <lineage>
        <taxon>Bacteria</taxon>
        <taxon>Bacillati</taxon>
        <taxon>Actinomycetota</taxon>
        <taxon>Actinomycetes</taxon>
        <taxon>Kitasatosporales</taxon>
        <taxon>Streptomycetaceae</taxon>
        <taxon>Streptomyces</taxon>
    </lineage>
</organism>
<evidence type="ECO:0000256" key="4">
    <source>
        <dbReference type="SAM" id="MobiDB-lite"/>
    </source>
</evidence>
<gene>
    <name evidence="6" type="ORF">GCM10020221_10850</name>
</gene>
<dbReference type="RefSeq" id="WP_344961140.1">
    <property type="nucleotide sequence ID" value="NZ_BAAAXZ010000040.1"/>
</dbReference>
<name>A0ABP6J1A2_STRTU</name>
<dbReference type="PROSITE" id="PS50043">
    <property type="entry name" value="HTH_LUXR_2"/>
    <property type="match status" value="1"/>
</dbReference>
<dbReference type="CDD" id="cd06170">
    <property type="entry name" value="LuxR_C_like"/>
    <property type="match status" value="1"/>
</dbReference>
<accession>A0ABP6J1A2</accession>
<dbReference type="Gene3D" id="1.10.10.10">
    <property type="entry name" value="Winged helix-like DNA-binding domain superfamily/Winged helix DNA-binding domain"/>
    <property type="match status" value="1"/>
</dbReference>
<dbReference type="PRINTS" id="PR00038">
    <property type="entry name" value="HTHLUXR"/>
</dbReference>
<evidence type="ECO:0000259" key="5">
    <source>
        <dbReference type="PROSITE" id="PS50043"/>
    </source>
</evidence>
<dbReference type="PANTHER" id="PTHR44688:SF16">
    <property type="entry name" value="DNA-BINDING TRANSCRIPTIONAL ACTIVATOR DEVR_DOSR"/>
    <property type="match status" value="1"/>
</dbReference>
<dbReference type="InterPro" id="IPR036388">
    <property type="entry name" value="WH-like_DNA-bd_sf"/>
</dbReference>
<dbReference type="EMBL" id="BAAAXZ010000040">
    <property type="protein sequence ID" value="GAA2916720.1"/>
    <property type="molecule type" value="Genomic_DNA"/>
</dbReference>
<feature type="domain" description="HTH luxR-type" evidence="5">
    <location>
        <begin position="11"/>
        <end position="78"/>
    </location>
</feature>
<dbReference type="SMART" id="SM00421">
    <property type="entry name" value="HTH_LUXR"/>
    <property type="match status" value="1"/>
</dbReference>